<evidence type="ECO:0000313" key="1">
    <source>
        <dbReference type="EMBL" id="CEG49736.1"/>
    </source>
</evidence>
<keyword evidence="2" id="KW-1185">Reference proteome</keyword>
<protein>
    <submittedName>
        <fullName evidence="1">Uncharacterized protein</fullName>
    </submittedName>
</protein>
<name>A0A0P1B4L3_PLAHL</name>
<dbReference type="GeneID" id="36402541"/>
<proteinExistence type="predicted"/>
<reference evidence="2" key="1">
    <citation type="submission" date="2014-09" db="EMBL/GenBank/DDBJ databases">
        <authorList>
            <person name="Sharma Rahul"/>
            <person name="Thines Marco"/>
        </authorList>
    </citation>
    <scope>NUCLEOTIDE SEQUENCE [LARGE SCALE GENOMIC DNA]</scope>
</reference>
<accession>A0A0P1B4L3</accession>
<dbReference type="AlphaFoldDB" id="A0A0P1B4L3"/>
<organism evidence="1 2">
    <name type="scientific">Plasmopara halstedii</name>
    <name type="common">Downy mildew of sunflower</name>
    <dbReference type="NCBI Taxonomy" id="4781"/>
    <lineage>
        <taxon>Eukaryota</taxon>
        <taxon>Sar</taxon>
        <taxon>Stramenopiles</taxon>
        <taxon>Oomycota</taxon>
        <taxon>Peronosporomycetes</taxon>
        <taxon>Peronosporales</taxon>
        <taxon>Peronosporaceae</taxon>
        <taxon>Plasmopara</taxon>
    </lineage>
</organism>
<evidence type="ECO:0000313" key="2">
    <source>
        <dbReference type="Proteomes" id="UP000054928"/>
    </source>
</evidence>
<dbReference type="EMBL" id="CCYD01003090">
    <property type="protein sequence ID" value="CEG49736.1"/>
    <property type="molecule type" value="Genomic_DNA"/>
</dbReference>
<sequence length="67" mass="7618">MSARSVLKTPACPLKAKIDARAVQRTAFVRWIHMHNLIYDIKQFLIREACPSNLKAQLCACDHDPVI</sequence>
<dbReference type="RefSeq" id="XP_024586105.1">
    <property type="nucleotide sequence ID" value="XM_024720958.1"/>
</dbReference>
<dbReference type="Proteomes" id="UP000054928">
    <property type="component" value="Unassembled WGS sequence"/>
</dbReference>